<protein>
    <submittedName>
        <fullName evidence="1">Phosphatase YniC</fullName>
        <ecNumber evidence="1">3.1.3.-</ecNumber>
    </submittedName>
</protein>
<dbReference type="Pfam" id="PF13419">
    <property type="entry name" value="HAD_2"/>
    <property type="match status" value="1"/>
</dbReference>
<evidence type="ECO:0000313" key="1">
    <source>
        <dbReference type="EMBL" id="VDR40760.1"/>
    </source>
</evidence>
<dbReference type="EMBL" id="LR131273">
    <property type="protein sequence ID" value="VDR40760.1"/>
    <property type="molecule type" value="Genomic_DNA"/>
</dbReference>
<dbReference type="InterPro" id="IPR023198">
    <property type="entry name" value="PGP-like_dom2"/>
</dbReference>
<dbReference type="InterPro" id="IPR041492">
    <property type="entry name" value="HAD_2"/>
</dbReference>
<dbReference type="SFLD" id="SFLDS00003">
    <property type="entry name" value="Haloacid_Dehalogenase"/>
    <property type="match status" value="1"/>
</dbReference>
<keyword evidence="1" id="KW-0378">Hydrolase</keyword>
<dbReference type="GO" id="GO:0050308">
    <property type="term" value="F:sugar-phosphatase activity"/>
    <property type="evidence" value="ECO:0007669"/>
    <property type="project" value="TreeGrafter"/>
</dbReference>
<reference evidence="1 2" key="1">
    <citation type="submission" date="2018-12" db="EMBL/GenBank/DDBJ databases">
        <authorList>
            <consortium name="Pathogen Informatics"/>
        </authorList>
    </citation>
    <scope>NUCLEOTIDE SEQUENCE [LARGE SCALE GENOMIC DNA]</scope>
    <source>
        <strain evidence="1 2">NCTC10741</strain>
    </source>
</reference>
<dbReference type="InterPro" id="IPR006439">
    <property type="entry name" value="HAD-SF_hydro_IA"/>
</dbReference>
<dbReference type="PANTHER" id="PTHR43481">
    <property type="entry name" value="FRUCTOSE-1-PHOSPHATE PHOSPHATASE"/>
    <property type="match status" value="1"/>
</dbReference>
<dbReference type="RefSeq" id="WP_126197689.1">
    <property type="nucleotide sequence ID" value="NZ_CP085954.1"/>
</dbReference>
<dbReference type="InterPro" id="IPR023214">
    <property type="entry name" value="HAD_sf"/>
</dbReference>
<dbReference type="AlphaFoldDB" id="A0A3P8MCM2"/>
<name>A0A3P8MCM2_TSUPA</name>
<dbReference type="CDD" id="cd07505">
    <property type="entry name" value="HAD_BPGM-like"/>
    <property type="match status" value="1"/>
</dbReference>
<dbReference type="SUPFAM" id="SSF56784">
    <property type="entry name" value="HAD-like"/>
    <property type="match status" value="1"/>
</dbReference>
<dbReference type="Gene3D" id="3.40.50.1000">
    <property type="entry name" value="HAD superfamily/HAD-like"/>
    <property type="match status" value="1"/>
</dbReference>
<evidence type="ECO:0000313" key="2">
    <source>
        <dbReference type="Proteomes" id="UP000271626"/>
    </source>
</evidence>
<organism evidence="1 2">
    <name type="scientific">Tsukamurella paurometabola</name>
    <name type="common">Corynebacterium paurometabolum</name>
    <dbReference type="NCBI Taxonomy" id="2061"/>
    <lineage>
        <taxon>Bacteria</taxon>
        <taxon>Bacillati</taxon>
        <taxon>Actinomycetota</taxon>
        <taxon>Actinomycetes</taxon>
        <taxon>Mycobacteriales</taxon>
        <taxon>Tsukamurellaceae</taxon>
        <taxon>Tsukamurella</taxon>
    </lineage>
</organism>
<dbReference type="PANTHER" id="PTHR43481:SF4">
    <property type="entry name" value="GLYCEROL-1-PHOSPHATE PHOSPHOHYDROLASE 1-RELATED"/>
    <property type="match status" value="1"/>
</dbReference>
<accession>A0A3P8MCM2</accession>
<dbReference type="Proteomes" id="UP000271626">
    <property type="component" value="Chromosome"/>
</dbReference>
<dbReference type="NCBIfam" id="TIGR01509">
    <property type="entry name" value="HAD-SF-IA-v3"/>
    <property type="match status" value="1"/>
</dbReference>
<dbReference type="SFLD" id="SFLDG01129">
    <property type="entry name" value="C1.5:_HAD__Beta-PGM__Phosphata"/>
    <property type="match status" value="1"/>
</dbReference>
<dbReference type="Gene3D" id="1.10.150.240">
    <property type="entry name" value="Putative phosphatase, domain 2"/>
    <property type="match status" value="1"/>
</dbReference>
<sequence>MTSPSLPAAVLFDMDGTLLDSEKLWDIAVAEFTRDLGMEITPEARESTLGNATADALRKLFDFAQVPEADRDYAGAERWVSNRVVELFDGGIPWQPGARETLDLLAAADVPLVLVTNTIREVTEHALGTLGRDRFVATVCGDEVPSPKPAPDPYLRGAALVGFPAADCVAVEDSPTGSRSALAAGCTVLTVGPEPVLDGARHLGTLTGAALVDFAPLSRR</sequence>
<proteinExistence type="predicted"/>
<dbReference type="OrthoDB" id="9797743at2"/>
<dbReference type="InterPro" id="IPR051806">
    <property type="entry name" value="HAD-like_SPP"/>
</dbReference>
<gene>
    <name evidence="1" type="primary">yniC</name>
    <name evidence="1" type="ORF">NCTC10741_03923</name>
</gene>
<dbReference type="InterPro" id="IPR036412">
    <property type="entry name" value="HAD-like_sf"/>
</dbReference>
<dbReference type="EC" id="3.1.3.-" evidence="1"/>